<reference evidence="2 3" key="1">
    <citation type="submission" date="2023-01" db="EMBL/GenBank/DDBJ databases">
        <title>Novel species of the genus Vogesella isolated from rivers.</title>
        <authorList>
            <person name="Lu H."/>
        </authorList>
    </citation>
    <scope>NUCLEOTIDE SEQUENCE [LARGE SCALE GENOMIC DNA]</scope>
    <source>
        <strain evidence="2 3">DC21W</strain>
    </source>
</reference>
<dbReference type="EMBL" id="JAQQLF010000005">
    <property type="protein sequence ID" value="MDC7716547.1"/>
    <property type="molecule type" value="Genomic_DNA"/>
</dbReference>
<proteinExistence type="predicted"/>
<dbReference type="CDD" id="cd02199">
    <property type="entry name" value="YjgF_YER057c_UK114_like_1"/>
    <property type="match status" value="1"/>
</dbReference>
<dbReference type="Proteomes" id="UP001219956">
    <property type="component" value="Unassembled WGS sequence"/>
</dbReference>
<gene>
    <name evidence="2" type="ORF">PQU95_04855</name>
</gene>
<dbReference type="PANTHER" id="PTHR43760:SF1">
    <property type="entry name" value="ENDORIBONUCLEASE L-PSP_CHORISMATE MUTASE-LIKE DOMAIN-CONTAINING PROTEIN"/>
    <property type="match status" value="1"/>
</dbReference>
<sequence>MTRDQQLAAACAAEGLDPNEALQIGGQYVPLLQHGQELHISGQIPRVGSQVVVCGRVGERCSEAEAQRAARIACLRALVLLYQHLGSLERVARILRLNVYVQSAADFTRQSEVANGASALLYQLLGEAGVHVRTSVGVYQLPKNAAVELDMVAIAA</sequence>
<comment type="caution">
    <text evidence="2">The sequence shown here is derived from an EMBL/GenBank/DDBJ whole genome shotgun (WGS) entry which is preliminary data.</text>
</comment>
<organism evidence="2 3">
    <name type="scientific">Vogesella aquatica</name>
    <dbReference type="NCBI Taxonomy" id="2984206"/>
    <lineage>
        <taxon>Bacteria</taxon>
        <taxon>Pseudomonadati</taxon>
        <taxon>Pseudomonadota</taxon>
        <taxon>Betaproteobacteria</taxon>
        <taxon>Neisseriales</taxon>
        <taxon>Chromobacteriaceae</taxon>
        <taxon>Vogesella</taxon>
    </lineage>
</organism>
<evidence type="ECO:0000259" key="1">
    <source>
        <dbReference type="Pfam" id="PF14588"/>
    </source>
</evidence>
<dbReference type="SUPFAM" id="SSF55298">
    <property type="entry name" value="YjgF-like"/>
    <property type="match status" value="1"/>
</dbReference>
<dbReference type="Pfam" id="PF14588">
    <property type="entry name" value="YjgF_endoribonc"/>
    <property type="match status" value="1"/>
</dbReference>
<dbReference type="Gene3D" id="3.30.1330.40">
    <property type="entry name" value="RutC-like"/>
    <property type="match status" value="1"/>
</dbReference>
<evidence type="ECO:0000313" key="2">
    <source>
        <dbReference type="EMBL" id="MDC7716547.1"/>
    </source>
</evidence>
<protein>
    <submittedName>
        <fullName evidence="2">RidA family protein</fullName>
    </submittedName>
</protein>
<keyword evidence="3" id="KW-1185">Reference proteome</keyword>
<feature type="domain" description="Endoribonuclease L-PSP/chorismate mutase-like" evidence="1">
    <location>
        <begin position="12"/>
        <end position="145"/>
    </location>
</feature>
<dbReference type="RefSeq" id="WP_272750944.1">
    <property type="nucleotide sequence ID" value="NZ_JAQQLF010000005.1"/>
</dbReference>
<name>A0ABT5IVF0_9NEIS</name>
<dbReference type="InterPro" id="IPR035959">
    <property type="entry name" value="RutC-like_sf"/>
</dbReference>
<accession>A0ABT5IVF0</accession>
<evidence type="ECO:0000313" key="3">
    <source>
        <dbReference type="Proteomes" id="UP001219956"/>
    </source>
</evidence>
<dbReference type="InterPro" id="IPR013813">
    <property type="entry name" value="Endoribo_LPSP/chorism_mut-like"/>
</dbReference>
<dbReference type="PANTHER" id="PTHR43760">
    <property type="entry name" value="ENDORIBONUCLEASE-RELATED"/>
    <property type="match status" value="1"/>
</dbReference>